<reference evidence="2" key="3">
    <citation type="submission" date="2021-05" db="EMBL/GenBank/DDBJ databases">
        <title>Protein family content uncovers lineage relationships and bacterial pathway maintenance mechanisms in DPANN archaea.</title>
        <authorList>
            <person name="Castelle C.J."/>
            <person name="Meheust R."/>
            <person name="Jaffe A.L."/>
            <person name="Seitz K."/>
            <person name="Gong X."/>
            <person name="Baker B.J."/>
            <person name="Banfield J.F."/>
        </authorList>
    </citation>
    <scope>NUCLEOTIDE SEQUENCE</scope>
    <source>
        <strain evidence="2">RIFCSPLOWO2_01_FULL_58_19</strain>
    </source>
</reference>
<sequence>MVKVAVQVTNPELDALEDQIVAWNLCKKHQAVWRASEDDRWRFTQTCKACIKVGKEIRRKSLHLWTKLVTAYEKARKPASRR</sequence>
<dbReference type="Proteomes" id="UP000678237">
    <property type="component" value="Unassembled WGS sequence"/>
</dbReference>
<accession>A0A7J4JF40</accession>
<evidence type="ECO:0000313" key="3">
    <source>
        <dbReference type="Proteomes" id="UP000564964"/>
    </source>
</evidence>
<dbReference type="Proteomes" id="UP000564964">
    <property type="component" value="Unassembled WGS sequence"/>
</dbReference>
<reference evidence="1" key="1">
    <citation type="journal article" date="2020" name="bioRxiv">
        <title>A rank-normalized archaeal taxonomy based on genome phylogeny resolves widespread incomplete and uneven classifications.</title>
        <authorList>
            <person name="Rinke C."/>
            <person name="Chuvochina M."/>
            <person name="Mussig A.J."/>
            <person name="Chaumeil P.-A."/>
            <person name="Waite D.W."/>
            <person name="Whitman W.B."/>
            <person name="Parks D.H."/>
            <person name="Hugenholtz P."/>
        </authorList>
    </citation>
    <scope>NUCLEOTIDE SEQUENCE</scope>
    <source>
        <strain evidence="1">UBA10219</strain>
    </source>
</reference>
<evidence type="ECO:0000313" key="1">
    <source>
        <dbReference type="EMBL" id="HIH16383.1"/>
    </source>
</evidence>
<comment type="caution">
    <text evidence="1">The sequence shown here is derived from an EMBL/GenBank/DDBJ whole genome shotgun (WGS) entry which is preliminary data.</text>
</comment>
<protein>
    <submittedName>
        <fullName evidence="1">Uncharacterized protein</fullName>
    </submittedName>
</protein>
<proteinExistence type="predicted"/>
<name>A0A7J4JF40_9ARCH</name>
<gene>
    <name evidence="1" type="ORF">HA252_03185</name>
    <name evidence="2" type="ORF">J4203_05550</name>
</gene>
<reference evidence="2" key="2">
    <citation type="submission" date="2021-03" db="EMBL/GenBank/DDBJ databases">
        <authorList>
            <person name="Jaffe A."/>
        </authorList>
    </citation>
    <scope>NUCLEOTIDE SEQUENCE</scope>
    <source>
        <strain evidence="2">RIFCSPLOWO2_01_FULL_58_19</strain>
    </source>
</reference>
<dbReference type="AlphaFoldDB" id="A0A7J4JF40"/>
<dbReference type="EMBL" id="DUGH01000079">
    <property type="protein sequence ID" value="HIH16383.1"/>
    <property type="molecule type" value="Genomic_DNA"/>
</dbReference>
<organism evidence="1 3">
    <name type="scientific">Candidatus Iainarchaeum sp</name>
    <dbReference type="NCBI Taxonomy" id="3101447"/>
    <lineage>
        <taxon>Archaea</taxon>
        <taxon>Candidatus Iainarchaeota</taxon>
        <taxon>Candidatus Iainarchaeia</taxon>
        <taxon>Candidatus Iainarchaeales</taxon>
        <taxon>Candidatus Iainarchaeaceae</taxon>
        <taxon>Candidatus Iainarchaeum</taxon>
    </lineage>
</organism>
<evidence type="ECO:0000313" key="2">
    <source>
        <dbReference type="EMBL" id="MBS3063308.1"/>
    </source>
</evidence>
<dbReference type="EMBL" id="JAGVWE010000004">
    <property type="protein sequence ID" value="MBS3063308.1"/>
    <property type="molecule type" value="Genomic_DNA"/>
</dbReference>